<proteinExistence type="predicted"/>
<reference evidence="1" key="1">
    <citation type="submission" date="2023-04" db="EMBL/GenBank/DDBJ databases">
        <title>A chromosome-level genome assembly of the parasitoid wasp Eretmocerus hayati.</title>
        <authorList>
            <person name="Zhong Y."/>
            <person name="Liu S."/>
            <person name="Liu Y."/>
        </authorList>
    </citation>
    <scope>NUCLEOTIDE SEQUENCE</scope>
    <source>
        <strain evidence="1">ZJU_SS_LIU_2023</strain>
    </source>
</reference>
<evidence type="ECO:0000313" key="2">
    <source>
        <dbReference type="Proteomes" id="UP001239111"/>
    </source>
</evidence>
<dbReference type="EMBL" id="CM056742">
    <property type="protein sequence ID" value="KAJ8678873.1"/>
    <property type="molecule type" value="Genomic_DNA"/>
</dbReference>
<comment type="caution">
    <text evidence="1">The sequence shown here is derived from an EMBL/GenBank/DDBJ whole genome shotgun (WGS) entry which is preliminary data.</text>
</comment>
<name>A0ACC2P713_9HYME</name>
<keyword evidence="2" id="KW-1185">Reference proteome</keyword>
<accession>A0ACC2P713</accession>
<dbReference type="Proteomes" id="UP001239111">
    <property type="component" value="Chromosome 2"/>
</dbReference>
<gene>
    <name evidence="1" type="ORF">QAD02_014660</name>
</gene>
<evidence type="ECO:0000313" key="1">
    <source>
        <dbReference type="EMBL" id="KAJ8678873.1"/>
    </source>
</evidence>
<sequence length="261" mass="29235">MDETKLLEEKLREAACVGDTDAVQGLINLGVDVNTQHSINGWTPLHWACKRNYQDVVVLLLKSGANKDILSKKGESPASVSTNPYILQLLGVPSKAIKSDHPLDEERYGFVPNYLKNAPLMGKVDVGSTITKQYTHQVENEFVKQDLVLKIRIANSHDQDFIEVDLSRDQLSYSNLVKLCCDELGISTNQIERLRKLPNTKLRRDKDVHRLENFQEIEVQLNPPNANAGQTSAHIPNGCAVSITPTNNYQSISKKDQTVLY</sequence>
<protein>
    <submittedName>
        <fullName evidence="1">Uncharacterized protein</fullName>
    </submittedName>
</protein>
<organism evidence="1 2">
    <name type="scientific">Eretmocerus hayati</name>
    <dbReference type="NCBI Taxonomy" id="131215"/>
    <lineage>
        <taxon>Eukaryota</taxon>
        <taxon>Metazoa</taxon>
        <taxon>Ecdysozoa</taxon>
        <taxon>Arthropoda</taxon>
        <taxon>Hexapoda</taxon>
        <taxon>Insecta</taxon>
        <taxon>Pterygota</taxon>
        <taxon>Neoptera</taxon>
        <taxon>Endopterygota</taxon>
        <taxon>Hymenoptera</taxon>
        <taxon>Apocrita</taxon>
        <taxon>Proctotrupomorpha</taxon>
        <taxon>Chalcidoidea</taxon>
        <taxon>Aphelinidae</taxon>
        <taxon>Aphelininae</taxon>
        <taxon>Eretmocerus</taxon>
    </lineage>
</organism>